<feature type="transmembrane region" description="Helical" evidence="1">
    <location>
        <begin position="117"/>
        <end position="135"/>
    </location>
</feature>
<keyword evidence="1" id="KW-0472">Membrane</keyword>
<protein>
    <submittedName>
        <fullName evidence="2">Lathosterol oxidase</fullName>
    </submittedName>
</protein>
<dbReference type="AlphaFoldDB" id="A0A093J2C2"/>
<sequence>MDLVLDAADRHILTPYVYPAGWPEGEPCRQLLSLFVITNLGALTLYLLFGTLSYHFIFDHELKKHPQFLENQVRREITYALRSLPWISVPTVALFFAEVRGYSKLYDNIEDSPYGVFLSMLPFLSFTDMGIYWIHRALHHKLLYK</sequence>
<evidence type="ECO:0000313" key="2">
    <source>
        <dbReference type="EMBL" id="KFW09140.1"/>
    </source>
</evidence>
<dbReference type="Proteomes" id="UP000053806">
    <property type="component" value="Unassembled WGS sequence"/>
</dbReference>
<evidence type="ECO:0000313" key="3">
    <source>
        <dbReference type="Proteomes" id="UP000053806"/>
    </source>
</evidence>
<gene>
    <name evidence="2" type="ORF">N327_05747</name>
</gene>
<keyword evidence="1" id="KW-1133">Transmembrane helix</keyword>
<keyword evidence="3" id="KW-1185">Reference proteome</keyword>
<feature type="transmembrane region" description="Helical" evidence="1">
    <location>
        <begin position="31"/>
        <end position="58"/>
    </location>
</feature>
<feature type="transmembrane region" description="Helical" evidence="1">
    <location>
        <begin position="79"/>
        <end position="97"/>
    </location>
</feature>
<accession>A0A093J2C2</accession>
<proteinExistence type="predicted"/>
<keyword evidence="1" id="KW-0812">Transmembrane</keyword>
<dbReference type="EMBL" id="KK605966">
    <property type="protein sequence ID" value="KFW09140.1"/>
    <property type="molecule type" value="Genomic_DNA"/>
</dbReference>
<organism evidence="2 3">
    <name type="scientific">Fulmarus glacialis</name>
    <name type="common">Northern fulmar</name>
    <dbReference type="NCBI Taxonomy" id="30455"/>
    <lineage>
        <taxon>Eukaryota</taxon>
        <taxon>Metazoa</taxon>
        <taxon>Chordata</taxon>
        <taxon>Craniata</taxon>
        <taxon>Vertebrata</taxon>
        <taxon>Euteleostomi</taxon>
        <taxon>Archelosauria</taxon>
        <taxon>Archosauria</taxon>
        <taxon>Dinosauria</taxon>
        <taxon>Saurischia</taxon>
        <taxon>Theropoda</taxon>
        <taxon>Coelurosauria</taxon>
        <taxon>Aves</taxon>
        <taxon>Neognathae</taxon>
        <taxon>Neoaves</taxon>
        <taxon>Aequornithes</taxon>
        <taxon>Procellariiformes</taxon>
        <taxon>Procellariidae</taxon>
        <taxon>Fulmarus</taxon>
    </lineage>
</organism>
<name>A0A093J2C2_FULGA</name>
<feature type="non-terminal residue" evidence="2">
    <location>
        <position position="145"/>
    </location>
</feature>
<reference evidence="2 3" key="1">
    <citation type="submission" date="2014-04" db="EMBL/GenBank/DDBJ databases">
        <title>Genome evolution of avian class.</title>
        <authorList>
            <person name="Zhang G."/>
            <person name="Li C."/>
        </authorList>
    </citation>
    <scope>NUCLEOTIDE SEQUENCE [LARGE SCALE GENOMIC DNA]</scope>
    <source>
        <strain evidence="2">BGI_N327</strain>
    </source>
</reference>
<evidence type="ECO:0000256" key="1">
    <source>
        <dbReference type="SAM" id="Phobius"/>
    </source>
</evidence>